<accession>A0A8S5QN65</accession>
<dbReference type="SMART" id="SM00047">
    <property type="entry name" value="LYZ2"/>
    <property type="match status" value="1"/>
</dbReference>
<dbReference type="InterPro" id="IPR051056">
    <property type="entry name" value="Glycosyl_Hydrolase_73"/>
</dbReference>
<dbReference type="Pfam" id="PF01832">
    <property type="entry name" value="Glucosaminidase"/>
    <property type="match status" value="1"/>
</dbReference>
<organism evidence="3">
    <name type="scientific">Caudovirales sp. ctSH72</name>
    <dbReference type="NCBI Taxonomy" id="2826773"/>
    <lineage>
        <taxon>Viruses</taxon>
        <taxon>Duplodnaviria</taxon>
        <taxon>Heunggongvirae</taxon>
        <taxon>Uroviricota</taxon>
        <taxon>Caudoviricetes</taxon>
    </lineage>
</organism>
<evidence type="ECO:0000259" key="2">
    <source>
        <dbReference type="SMART" id="SM00047"/>
    </source>
</evidence>
<keyword evidence="1" id="KW-0378">Hydrolase</keyword>
<dbReference type="GO" id="GO:0004040">
    <property type="term" value="F:amidase activity"/>
    <property type="evidence" value="ECO:0007669"/>
    <property type="project" value="InterPro"/>
</dbReference>
<sequence length="173" mass="20246">MVFQMKLKKIKMKGDFHHMTTDEFIDFIGDTAGKVCAEYNLPASVCIAQAILESGWGRYCIGQFNYFGRKWNGWGNYVRQQTTEYENDQYVTIYDRFQSYESLEEAIRDWCILISEEPAYSDALAEWQQNWNVEDFVYALAPVYATDPDYAHKIIATINANNLYRFDGWGDDE</sequence>
<reference evidence="3" key="1">
    <citation type="journal article" date="2021" name="Proc. Natl. Acad. Sci. U.S.A.">
        <title>A Catalog of Tens of Thousands of Viruses from Human Metagenomes Reveals Hidden Associations with Chronic Diseases.</title>
        <authorList>
            <person name="Tisza M.J."/>
            <person name="Buck C.B."/>
        </authorList>
    </citation>
    <scope>NUCLEOTIDE SEQUENCE</scope>
    <source>
        <strain evidence="3">CtSH72</strain>
    </source>
</reference>
<evidence type="ECO:0000313" key="3">
    <source>
        <dbReference type="EMBL" id="DAE20512.1"/>
    </source>
</evidence>
<dbReference type="Gene3D" id="4.10.80.30">
    <property type="entry name" value="DNA polymerase, domain 6"/>
    <property type="match status" value="1"/>
</dbReference>
<dbReference type="PANTHER" id="PTHR33308">
    <property type="entry name" value="PEPTIDOGLYCAN HYDROLASE FLGJ"/>
    <property type="match status" value="1"/>
</dbReference>
<proteinExistence type="predicted"/>
<name>A0A8S5QN65_9CAUD</name>
<dbReference type="EMBL" id="BK015697">
    <property type="protein sequence ID" value="DAE20512.1"/>
    <property type="molecule type" value="Genomic_DNA"/>
</dbReference>
<protein>
    <submittedName>
        <fullName evidence="3">Muramidase (Flagellum-specific)</fullName>
    </submittedName>
</protein>
<dbReference type="PANTHER" id="PTHR33308:SF9">
    <property type="entry name" value="PEPTIDOGLYCAN HYDROLASE FLGJ"/>
    <property type="match status" value="1"/>
</dbReference>
<dbReference type="InterPro" id="IPR002901">
    <property type="entry name" value="MGlyc_endo_b_GlcNAc-like_dom"/>
</dbReference>
<evidence type="ECO:0000256" key="1">
    <source>
        <dbReference type="ARBA" id="ARBA00022801"/>
    </source>
</evidence>
<feature type="domain" description="Mannosyl-glycoprotein endo-beta-N-acetylglucosamidase-like" evidence="2">
    <location>
        <begin position="9"/>
        <end position="167"/>
    </location>
</feature>
<dbReference type="Gene3D" id="1.10.530.10">
    <property type="match status" value="1"/>
</dbReference>